<dbReference type="RefSeq" id="YP_164212.1">
    <property type="nucleotide sequence ID" value="NC_006549.1"/>
</dbReference>
<protein>
    <submittedName>
        <fullName evidence="1">Uncharacterized protein</fullName>
    </submittedName>
</protein>
<reference evidence="1 2" key="1">
    <citation type="journal article" date="2004" name="J. Virol.">
        <title>Functional genomics analysis of Singapore grouper iridovirus: complete sequence determination and proteomic analysis.</title>
        <authorList>
            <person name="Song W.J."/>
            <person name="Qin Q.W."/>
            <person name="Qiu J."/>
            <person name="Huang C.H."/>
            <person name="Wang F."/>
            <person name="Hew C.L."/>
        </authorList>
    </citation>
    <scope>NUCLEOTIDE SEQUENCE [LARGE SCALE GENOMIC DNA]</scope>
</reference>
<dbReference type="KEGG" id="vg:3197099"/>
<name>Q5YFE8_9VIRU</name>
<dbReference type="Proteomes" id="UP000172127">
    <property type="component" value="Segment"/>
</dbReference>
<evidence type="ECO:0000313" key="2">
    <source>
        <dbReference type="Proteomes" id="UP000172127"/>
    </source>
</evidence>
<sequence>MASFLTNVWNCVKCFWCKRHTHEPLIVDSEVWTTTVYYHLPEYHGCKFTKKT</sequence>
<accession>Q5YFE8</accession>
<organism evidence="1 2">
    <name type="scientific">Singapore grouper iridovirus</name>
    <dbReference type="NCBI Taxonomy" id="262968"/>
    <lineage>
        <taxon>Viruses</taxon>
        <taxon>Varidnaviria</taxon>
        <taxon>Bamfordvirae</taxon>
        <taxon>Nucleocytoviricota</taxon>
        <taxon>Megaviricetes</taxon>
        <taxon>Pimascovirales</taxon>
        <taxon>Pimascovirales incertae sedis</taxon>
        <taxon>Iridoviridae</taxon>
        <taxon>Alphairidovirinae</taxon>
        <taxon>Ranavirus</taxon>
        <taxon>Ranavirus epinephelus1</taxon>
    </lineage>
</organism>
<keyword evidence="2" id="KW-1185">Reference proteome</keyword>
<evidence type="ECO:0000313" key="1">
    <source>
        <dbReference type="EMBL" id="AAS18132.1"/>
    </source>
</evidence>
<gene>
    <name evidence="1" type="ORF">ORF117L</name>
</gene>
<dbReference type="GeneID" id="3197099"/>
<proteinExistence type="predicted"/>
<dbReference type="EMBL" id="AY521625">
    <property type="protein sequence ID" value="AAS18132.1"/>
    <property type="molecule type" value="Genomic_DNA"/>
</dbReference>